<organism evidence="1 2">
    <name type="scientific">Rhodopirellula baltica SWK14</name>
    <dbReference type="NCBI Taxonomy" id="993516"/>
    <lineage>
        <taxon>Bacteria</taxon>
        <taxon>Pseudomonadati</taxon>
        <taxon>Planctomycetota</taxon>
        <taxon>Planctomycetia</taxon>
        <taxon>Pirellulales</taxon>
        <taxon>Pirellulaceae</taxon>
        <taxon>Rhodopirellula</taxon>
    </lineage>
</organism>
<reference evidence="1 2" key="1">
    <citation type="journal article" date="2013" name="Mar. Genomics">
        <title>Expression of sulfatases in Rhodopirellula baltica and the diversity of sulfatases in the genus Rhodopirellula.</title>
        <authorList>
            <person name="Wegner C.E."/>
            <person name="Richter-Heitmann T."/>
            <person name="Klindworth A."/>
            <person name="Klockow C."/>
            <person name="Richter M."/>
            <person name="Achstetter T."/>
            <person name="Glockner F.O."/>
            <person name="Harder J."/>
        </authorList>
    </citation>
    <scope>NUCLEOTIDE SEQUENCE [LARGE SCALE GENOMIC DNA]</scope>
    <source>
        <strain evidence="1 2">SWK14</strain>
    </source>
</reference>
<evidence type="ECO:0000313" key="1">
    <source>
        <dbReference type="EMBL" id="ELP33264.1"/>
    </source>
</evidence>
<dbReference type="Proteomes" id="UP000010959">
    <property type="component" value="Unassembled WGS sequence"/>
</dbReference>
<dbReference type="AlphaFoldDB" id="L7CG78"/>
<sequence>MIRSLFSVSSMHLQRTKDLTRGIASEMNQSSECLCEGAFISLHSK</sequence>
<dbReference type="PATRIC" id="fig|993516.3.peg.2935"/>
<dbReference type="EMBL" id="AMWG01000067">
    <property type="protein sequence ID" value="ELP33264.1"/>
    <property type="molecule type" value="Genomic_DNA"/>
</dbReference>
<evidence type="ECO:0000313" key="2">
    <source>
        <dbReference type="Proteomes" id="UP000010959"/>
    </source>
</evidence>
<protein>
    <recommendedName>
        <fullName evidence="3">Secreted protein</fullName>
    </recommendedName>
</protein>
<name>L7CG78_RHOBT</name>
<accession>L7CG78</accession>
<gene>
    <name evidence="1" type="ORF">RBSWK_02761</name>
</gene>
<proteinExistence type="predicted"/>
<comment type="caution">
    <text evidence="1">The sequence shown here is derived from an EMBL/GenBank/DDBJ whole genome shotgun (WGS) entry which is preliminary data.</text>
</comment>
<evidence type="ECO:0008006" key="3">
    <source>
        <dbReference type="Google" id="ProtNLM"/>
    </source>
</evidence>